<accession>M2R701</accession>
<dbReference type="Pfam" id="PF05742">
    <property type="entry name" value="TANGO2"/>
    <property type="match status" value="1"/>
</dbReference>
<dbReference type="EMBL" id="KB445793">
    <property type="protein sequence ID" value="EMD40230.1"/>
    <property type="molecule type" value="Genomic_DNA"/>
</dbReference>
<dbReference type="GO" id="GO:0005794">
    <property type="term" value="C:Golgi apparatus"/>
    <property type="evidence" value="ECO:0007669"/>
    <property type="project" value="TreeGrafter"/>
</dbReference>
<dbReference type="OrthoDB" id="191601at2759"/>
<dbReference type="AlphaFoldDB" id="M2R701"/>
<reference evidence="1 2" key="1">
    <citation type="journal article" date="2012" name="Proc. Natl. Acad. Sci. U.S.A.">
        <title>Comparative genomics of Ceriporiopsis subvermispora and Phanerochaete chrysosporium provide insight into selective ligninolysis.</title>
        <authorList>
            <person name="Fernandez-Fueyo E."/>
            <person name="Ruiz-Duenas F.J."/>
            <person name="Ferreira P."/>
            <person name="Floudas D."/>
            <person name="Hibbett D.S."/>
            <person name="Canessa P."/>
            <person name="Larrondo L.F."/>
            <person name="James T.Y."/>
            <person name="Seelenfreund D."/>
            <person name="Lobos S."/>
            <person name="Polanco R."/>
            <person name="Tello M."/>
            <person name="Honda Y."/>
            <person name="Watanabe T."/>
            <person name="Watanabe T."/>
            <person name="Ryu J.S."/>
            <person name="Kubicek C.P."/>
            <person name="Schmoll M."/>
            <person name="Gaskell J."/>
            <person name="Hammel K.E."/>
            <person name="St John F.J."/>
            <person name="Vanden Wymelenberg A."/>
            <person name="Sabat G."/>
            <person name="Splinter BonDurant S."/>
            <person name="Syed K."/>
            <person name="Yadav J.S."/>
            <person name="Doddapaneni H."/>
            <person name="Subramanian V."/>
            <person name="Lavin J.L."/>
            <person name="Oguiza J.A."/>
            <person name="Perez G."/>
            <person name="Pisabarro A.G."/>
            <person name="Ramirez L."/>
            <person name="Santoyo F."/>
            <person name="Master E."/>
            <person name="Coutinho P.M."/>
            <person name="Henrissat B."/>
            <person name="Lombard V."/>
            <person name="Magnuson J.K."/>
            <person name="Kuees U."/>
            <person name="Hori C."/>
            <person name="Igarashi K."/>
            <person name="Samejima M."/>
            <person name="Held B.W."/>
            <person name="Barry K.W."/>
            <person name="LaButti K.M."/>
            <person name="Lapidus A."/>
            <person name="Lindquist E.A."/>
            <person name="Lucas S.M."/>
            <person name="Riley R."/>
            <person name="Salamov A.A."/>
            <person name="Hoffmeister D."/>
            <person name="Schwenk D."/>
            <person name="Hadar Y."/>
            <person name="Yarden O."/>
            <person name="de Vries R.P."/>
            <person name="Wiebenga A."/>
            <person name="Stenlid J."/>
            <person name="Eastwood D."/>
            <person name="Grigoriev I.V."/>
            <person name="Berka R.M."/>
            <person name="Blanchette R.A."/>
            <person name="Kersten P."/>
            <person name="Martinez A.T."/>
            <person name="Vicuna R."/>
            <person name="Cullen D."/>
        </authorList>
    </citation>
    <scope>NUCLEOTIDE SEQUENCE [LARGE SCALE GENOMIC DNA]</scope>
    <source>
        <strain evidence="1 2">B</strain>
    </source>
</reference>
<dbReference type="Proteomes" id="UP000016930">
    <property type="component" value="Unassembled WGS sequence"/>
</dbReference>
<evidence type="ECO:0008006" key="3">
    <source>
        <dbReference type="Google" id="ProtNLM"/>
    </source>
</evidence>
<dbReference type="GO" id="GO:0007030">
    <property type="term" value="P:Golgi organization"/>
    <property type="evidence" value="ECO:0007669"/>
    <property type="project" value="TreeGrafter"/>
</dbReference>
<dbReference type="InterPro" id="IPR008551">
    <property type="entry name" value="TANGO2"/>
</dbReference>
<gene>
    <name evidence="1" type="ORF">CERSUDRAFT_45931</name>
</gene>
<keyword evidence="2" id="KW-1185">Reference proteome</keyword>
<dbReference type="PANTHER" id="PTHR17985">
    <property type="entry name" value="SER/THR-RICH PROTEIN T10 IN DGCR REGION"/>
    <property type="match status" value="1"/>
</dbReference>
<dbReference type="HOGENOM" id="CLU_047037_0_1_1"/>
<protein>
    <recommendedName>
        <fullName evidence="3">DUF833-domain-containing protein</fullName>
    </recommendedName>
</protein>
<dbReference type="PANTHER" id="PTHR17985:SF8">
    <property type="entry name" value="TRANSPORT AND GOLGI ORGANIZATION PROTEIN 2 HOMOLOG"/>
    <property type="match status" value="1"/>
</dbReference>
<sequence>MCVGFWSLEHPKYALIMCSNRDEFLTRPTTPAHWHSFDNENDGGSGSGAVLSGRDLLAGGTWAGITRIGRVALLTNITEPHGRYSSSRGDLTSSFLLAATPPATLHEEIDRTLAQDKRYAGFNLLLLCPARPIDHGDGRALSLDAAFLTNSGGGGKIKARPLDQEERRCGALSNGIDHHGAAEWPKVRRGSQMFQDILNCLGDDAPDSDLTERLFDLLT</sequence>
<evidence type="ECO:0000313" key="2">
    <source>
        <dbReference type="Proteomes" id="UP000016930"/>
    </source>
</evidence>
<dbReference type="GO" id="GO:0009306">
    <property type="term" value="P:protein secretion"/>
    <property type="evidence" value="ECO:0007669"/>
    <property type="project" value="TreeGrafter"/>
</dbReference>
<organism evidence="1 2">
    <name type="scientific">Ceriporiopsis subvermispora (strain B)</name>
    <name type="common">White-rot fungus</name>
    <name type="synonym">Gelatoporia subvermispora</name>
    <dbReference type="NCBI Taxonomy" id="914234"/>
    <lineage>
        <taxon>Eukaryota</taxon>
        <taxon>Fungi</taxon>
        <taxon>Dikarya</taxon>
        <taxon>Basidiomycota</taxon>
        <taxon>Agaricomycotina</taxon>
        <taxon>Agaricomycetes</taxon>
        <taxon>Polyporales</taxon>
        <taxon>Gelatoporiaceae</taxon>
        <taxon>Gelatoporia</taxon>
    </lineage>
</organism>
<evidence type="ECO:0000313" key="1">
    <source>
        <dbReference type="EMBL" id="EMD40230.1"/>
    </source>
</evidence>
<proteinExistence type="predicted"/>
<name>M2R701_CERS8</name>